<dbReference type="AlphaFoldDB" id="A0A4T2C090"/>
<evidence type="ECO:0000256" key="1">
    <source>
        <dbReference type="SAM" id="Phobius"/>
    </source>
</evidence>
<name>A0A4T2C090_9MICO</name>
<organism evidence="2 3">
    <name type="scientific">Subtercola vilae</name>
    <dbReference type="NCBI Taxonomy" id="2056433"/>
    <lineage>
        <taxon>Bacteria</taxon>
        <taxon>Bacillati</taxon>
        <taxon>Actinomycetota</taxon>
        <taxon>Actinomycetes</taxon>
        <taxon>Micrococcales</taxon>
        <taxon>Microbacteriaceae</taxon>
        <taxon>Subtercola</taxon>
    </lineage>
</organism>
<evidence type="ECO:0000313" key="3">
    <source>
        <dbReference type="Proteomes" id="UP000306192"/>
    </source>
</evidence>
<keyword evidence="1" id="KW-0812">Transmembrane</keyword>
<feature type="transmembrane region" description="Helical" evidence="1">
    <location>
        <begin position="49"/>
        <end position="70"/>
    </location>
</feature>
<keyword evidence="3" id="KW-1185">Reference proteome</keyword>
<sequence length="187" mass="19353">MSALVTEHFVLQSAASSTISESGSRASIYLAALSSGLVAVGFSSSSPGILAALSFTVFPTVFILGCFTVVRLVDTSIANVVAQNRIELIRRFYADIDPAAATYFQPDNTATVGTMGVKYGRTAVLFTTASMITVVNSVLGGAGIAVVLTIGTGVPLIAAVITGIAFGLLVLALLFAYQVQRIRSARP</sequence>
<reference evidence="2 3" key="1">
    <citation type="journal article" date="2019" name="Microorganisms">
        <title>Systematic Affiliation and Genome Analysis of Subtercola vilae DB165(T) with Particular Emphasis on Cold Adaptation of an Isolate from a High-Altitude Cold Volcano Lake.</title>
        <authorList>
            <person name="Villalobos A.S."/>
            <person name="Wiese J."/>
            <person name="Imhoff J.F."/>
            <person name="Dorador C."/>
            <person name="Keller A."/>
            <person name="Hentschel U."/>
        </authorList>
    </citation>
    <scope>NUCLEOTIDE SEQUENCE [LARGE SCALE GENOMIC DNA]</scope>
    <source>
        <strain evidence="2 3">DB165</strain>
    </source>
</reference>
<keyword evidence="1" id="KW-1133">Transmembrane helix</keyword>
<gene>
    <name evidence="2" type="ORF">D4765_08135</name>
</gene>
<evidence type="ECO:0000313" key="2">
    <source>
        <dbReference type="EMBL" id="TIH37367.1"/>
    </source>
</evidence>
<feature type="transmembrane region" description="Helical" evidence="1">
    <location>
        <begin position="156"/>
        <end position="177"/>
    </location>
</feature>
<feature type="transmembrane region" description="Helical" evidence="1">
    <location>
        <begin position="123"/>
        <end position="150"/>
    </location>
</feature>
<proteinExistence type="predicted"/>
<keyword evidence="1" id="KW-0472">Membrane</keyword>
<dbReference type="Proteomes" id="UP000306192">
    <property type="component" value="Unassembled WGS sequence"/>
</dbReference>
<dbReference type="EMBL" id="QYRT01000012">
    <property type="protein sequence ID" value="TIH37367.1"/>
    <property type="molecule type" value="Genomic_DNA"/>
</dbReference>
<accession>A0A4T2C090</accession>
<protein>
    <submittedName>
        <fullName evidence="2">Uncharacterized protein</fullName>
    </submittedName>
</protein>
<comment type="caution">
    <text evidence="2">The sequence shown here is derived from an EMBL/GenBank/DDBJ whole genome shotgun (WGS) entry which is preliminary data.</text>
</comment>